<dbReference type="GO" id="GO:0051539">
    <property type="term" value="F:4 iron, 4 sulfur cluster binding"/>
    <property type="evidence" value="ECO:0007669"/>
    <property type="project" value="UniProtKB-KW"/>
</dbReference>
<keyword evidence="2 7" id="KW-0949">S-adenosyl-L-methionine</keyword>
<dbReference type="SFLD" id="SFLDG01060">
    <property type="entry name" value="BATS_domain_containing"/>
    <property type="match status" value="1"/>
</dbReference>
<dbReference type="Pfam" id="PF04055">
    <property type="entry name" value="Radical_SAM"/>
    <property type="match status" value="1"/>
</dbReference>
<keyword evidence="4 7" id="KW-0408">Iron</keyword>
<dbReference type="GO" id="GO:0016740">
    <property type="term" value="F:transferase activity"/>
    <property type="evidence" value="ECO:0007669"/>
    <property type="project" value="TreeGrafter"/>
</dbReference>
<dbReference type="PROSITE" id="PS51918">
    <property type="entry name" value="RADICAL_SAM"/>
    <property type="match status" value="1"/>
</dbReference>
<dbReference type="SFLD" id="SFLDS00029">
    <property type="entry name" value="Radical_SAM"/>
    <property type="match status" value="1"/>
</dbReference>
<evidence type="ECO:0000256" key="2">
    <source>
        <dbReference type="ARBA" id="ARBA00022691"/>
    </source>
</evidence>
<dbReference type="STRING" id="901.DESPIGER_1377"/>
<dbReference type="SUPFAM" id="SSF102114">
    <property type="entry name" value="Radical SAM enzymes"/>
    <property type="match status" value="1"/>
</dbReference>
<dbReference type="InterPro" id="IPR034422">
    <property type="entry name" value="HydE/PylB-like"/>
</dbReference>
<evidence type="ECO:0000256" key="5">
    <source>
        <dbReference type="ARBA" id="ARBA00023014"/>
    </source>
</evidence>
<protein>
    <submittedName>
        <fullName evidence="10">Iron-only hydrogenase maturation rSAM protein HydE</fullName>
    </submittedName>
</protein>
<evidence type="ECO:0000256" key="1">
    <source>
        <dbReference type="ARBA" id="ARBA00022485"/>
    </source>
</evidence>
<evidence type="ECO:0000256" key="8">
    <source>
        <dbReference type="PIRSR" id="PIRSR004762-2"/>
    </source>
</evidence>
<feature type="binding site" evidence="7">
    <location>
        <position position="81"/>
    </location>
    <ligand>
        <name>[4Fe-4S] cluster</name>
        <dbReference type="ChEBI" id="CHEBI:49883"/>
        <note>4Fe-4S-S-AdoMet</note>
    </ligand>
</feature>
<dbReference type="InterPro" id="IPR058240">
    <property type="entry name" value="rSAM_sf"/>
</dbReference>
<evidence type="ECO:0000256" key="3">
    <source>
        <dbReference type="ARBA" id="ARBA00022723"/>
    </source>
</evidence>
<dbReference type="InterPro" id="IPR010722">
    <property type="entry name" value="BATS_dom"/>
</dbReference>
<dbReference type="PIRSF" id="PIRSF004762">
    <property type="entry name" value="CHP00423"/>
    <property type="match status" value="1"/>
</dbReference>
<proteinExistence type="predicted"/>
<feature type="domain" description="Radical SAM core" evidence="9">
    <location>
        <begin position="60"/>
        <end position="286"/>
    </location>
</feature>
<reference evidence="10 11" key="2">
    <citation type="submission" date="2008-10" db="EMBL/GenBank/DDBJ databases">
        <authorList>
            <person name="Fulton L."/>
            <person name="Clifton S."/>
            <person name="Fulton B."/>
            <person name="Xu J."/>
            <person name="Minx P."/>
            <person name="Pepin K.H."/>
            <person name="Johnson M."/>
            <person name="Bhonagiri V."/>
            <person name="Nash W.E."/>
            <person name="Mardis E.R."/>
            <person name="Wilson R.K."/>
        </authorList>
    </citation>
    <scope>NUCLEOTIDE SEQUENCE [LARGE SCALE GENOMIC DNA]</scope>
    <source>
        <strain evidence="10 11">ATCC 29098</strain>
    </source>
</reference>
<dbReference type="InterPro" id="IPR013785">
    <property type="entry name" value="Aldolase_TIM"/>
</dbReference>
<feature type="binding site" evidence="8">
    <location>
        <position position="172"/>
    </location>
    <ligand>
        <name>S-adenosyl-L-methionine</name>
        <dbReference type="ChEBI" id="CHEBI:59789"/>
    </ligand>
</feature>
<dbReference type="InterPro" id="IPR007197">
    <property type="entry name" value="rSAM"/>
</dbReference>
<dbReference type="HOGENOM" id="CLU_033172_0_1_7"/>
<evidence type="ECO:0000256" key="4">
    <source>
        <dbReference type="ARBA" id="ARBA00023004"/>
    </source>
</evidence>
<dbReference type="SMART" id="SM00729">
    <property type="entry name" value="Elp3"/>
    <property type="match status" value="1"/>
</dbReference>
<comment type="caution">
    <text evidence="10">The sequence shown here is derived from an EMBL/GenBank/DDBJ whole genome shotgun (WGS) entry which is preliminary data.</text>
</comment>
<dbReference type="RefSeq" id="WP_006009284.1">
    <property type="nucleotide sequence ID" value="NZ_DS996361.1"/>
</dbReference>
<dbReference type="EMBL" id="ABXU01000089">
    <property type="protein sequence ID" value="EEB32062.1"/>
    <property type="molecule type" value="Genomic_DNA"/>
</dbReference>
<dbReference type="SMART" id="SM00876">
    <property type="entry name" value="BATS"/>
    <property type="match status" value="1"/>
</dbReference>
<feature type="binding site" evidence="7">
    <location>
        <position position="74"/>
    </location>
    <ligand>
        <name>[4Fe-4S] cluster</name>
        <dbReference type="ChEBI" id="CHEBI:49883"/>
        <note>4Fe-4S-S-AdoMet</note>
    </ligand>
</feature>
<evidence type="ECO:0000313" key="10">
    <source>
        <dbReference type="EMBL" id="EEB32062.1"/>
    </source>
</evidence>
<organism evidence="10 11">
    <name type="scientific">Desulfovibrio piger ATCC 29098</name>
    <dbReference type="NCBI Taxonomy" id="411464"/>
    <lineage>
        <taxon>Bacteria</taxon>
        <taxon>Pseudomonadati</taxon>
        <taxon>Thermodesulfobacteriota</taxon>
        <taxon>Desulfovibrionia</taxon>
        <taxon>Desulfovibrionales</taxon>
        <taxon>Desulfovibrionaceae</taxon>
        <taxon>Desulfovibrio</taxon>
    </lineage>
</organism>
<name>B6WYB4_9BACT</name>
<dbReference type="CDD" id="cd01335">
    <property type="entry name" value="Radical_SAM"/>
    <property type="match status" value="1"/>
</dbReference>
<comment type="cofactor">
    <cofactor evidence="7">
        <name>[4Fe-4S] cluster</name>
        <dbReference type="ChEBI" id="CHEBI:49883"/>
    </cofactor>
    <text evidence="7">Binds 1 [4Fe-4S] cluster. The cluster is coordinated with 3 cysteines and an exchangeable S-adenosyl-L-methionine.</text>
</comment>
<sequence length="345" mass="37688">MPESAPSSPVAASPEAVCSSAASAFIPALSRAEVRELLFDLPWPELQALAHQCRLRHKGRHVHVRGLLEFSNVCRRNCRYCGLRHENRQLSRYSLSAAELLRAASQAVAAGVDTLVLQSGETARTPLWLAQVVRGLKERFGLPVTLSVGEQPREWYALWREAGADRFLLKHETADARLYAALHPGYRLADRLRALSWLAELGYEVGSGFMVGVPGQRPESLVDDILLVRDMRVAMCGAGPFVPQADTPLGRQPRGSTELCLRVMAVLRLALPWANLPATTALASLRPEDGQRQGLAAGGNVLMPSFTPAARRASYRIYDHKVVVDMDAVRRAIAGAGLEHALPEA</sequence>
<dbReference type="Gene3D" id="3.20.20.70">
    <property type="entry name" value="Aldolase class I"/>
    <property type="match status" value="1"/>
</dbReference>
<comment type="cofactor">
    <cofactor evidence="6">
        <name>[2Fe-2S] cluster</name>
        <dbReference type="ChEBI" id="CHEBI:190135"/>
    </cofactor>
</comment>
<keyword evidence="3" id="KW-0479">Metal-binding</keyword>
<feature type="binding site" evidence="7">
    <location>
        <position position="78"/>
    </location>
    <ligand>
        <name>[4Fe-4S] cluster</name>
        <dbReference type="ChEBI" id="CHEBI:49883"/>
        <note>4Fe-4S-S-AdoMet</note>
    </ligand>
</feature>
<accession>B6WYB4</accession>
<reference evidence="10 11" key="1">
    <citation type="submission" date="2008-10" db="EMBL/GenBank/DDBJ databases">
        <title>Draft genome sequence of Desulvovibrio piger (ATCC 29098).</title>
        <authorList>
            <person name="Sudarsanam P."/>
            <person name="Ley R."/>
            <person name="Guruge J."/>
            <person name="Turnbaugh P.J."/>
            <person name="Mahowald M."/>
            <person name="Liep D."/>
            <person name="Gordon J."/>
        </authorList>
    </citation>
    <scope>NUCLEOTIDE SEQUENCE [LARGE SCALE GENOMIC DNA]</scope>
    <source>
        <strain evidence="10 11">ATCC 29098</strain>
    </source>
</reference>
<dbReference type="InterPro" id="IPR006638">
    <property type="entry name" value="Elp3/MiaA/NifB-like_rSAM"/>
</dbReference>
<dbReference type="NCBIfam" id="TIGR03956">
    <property type="entry name" value="rSAM_HydE"/>
    <property type="match status" value="1"/>
</dbReference>
<dbReference type="InterPro" id="IPR024021">
    <property type="entry name" value="FeFe-hyd_HydE_rSAM"/>
</dbReference>
<dbReference type="GO" id="GO:0046872">
    <property type="term" value="F:metal ion binding"/>
    <property type="evidence" value="ECO:0007669"/>
    <property type="project" value="UniProtKB-KW"/>
</dbReference>
<dbReference type="OrthoDB" id="9775764at2"/>
<gene>
    <name evidence="10" type="primary">hydE</name>
    <name evidence="10" type="ORF">DESPIG_03095</name>
</gene>
<dbReference type="PANTHER" id="PTHR43726">
    <property type="entry name" value="3-METHYLORNITHINE SYNTHASE"/>
    <property type="match status" value="1"/>
</dbReference>
<dbReference type="Proteomes" id="UP000003676">
    <property type="component" value="Unassembled WGS sequence"/>
</dbReference>
<feature type="binding site" evidence="8">
    <location>
        <position position="147"/>
    </location>
    <ligand>
        <name>(3R)-3-methyl-D-ornithine</name>
        <dbReference type="ChEBI" id="CHEBI:64642"/>
    </ligand>
</feature>
<feature type="binding site" evidence="8">
    <location>
        <position position="191"/>
    </location>
    <ligand>
        <name>S-adenosyl-L-methionine</name>
        <dbReference type="ChEBI" id="CHEBI:59789"/>
    </ligand>
</feature>
<keyword evidence="5 7" id="KW-0411">Iron-sulfur</keyword>
<evidence type="ECO:0000256" key="6">
    <source>
        <dbReference type="ARBA" id="ARBA00034078"/>
    </source>
</evidence>
<dbReference type="GO" id="GO:0044272">
    <property type="term" value="P:sulfur compound biosynthetic process"/>
    <property type="evidence" value="ECO:0007669"/>
    <property type="project" value="UniProtKB-ARBA"/>
</dbReference>
<dbReference type="GO" id="GO:0042364">
    <property type="term" value="P:water-soluble vitamin biosynthetic process"/>
    <property type="evidence" value="ECO:0007669"/>
    <property type="project" value="UniProtKB-ARBA"/>
</dbReference>
<evidence type="ECO:0000256" key="7">
    <source>
        <dbReference type="PIRSR" id="PIRSR004762-1"/>
    </source>
</evidence>
<dbReference type="AlphaFoldDB" id="B6WYB4"/>
<keyword evidence="1 7" id="KW-0004">4Fe-4S</keyword>
<evidence type="ECO:0000313" key="11">
    <source>
        <dbReference type="Proteomes" id="UP000003676"/>
    </source>
</evidence>
<dbReference type="PANTHER" id="PTHR43726:SF1">
    <property type="entry name" value="BIOTIN SYNTHASE"/>
    <property type="match status" value="1"/>
</dbReference>
<dbReference type="SFLD" id="SFLDG01280">
    <property type="entry name" value="HydE/PylB-like"/>
    <property type="match status" value="1"/>
</dbReference>
<dbReference type="SFLD" id="SFLDG01082">
    <property type="entry name" value="B12-binding_domain_containing"/>
    <property type="match status" value="1"/>
</dbReference>
<evidence type="ECO:0000259" key="9">
    <source>
        <dbReference type="PROSITE" id="PS51918"/>
    </source>
</evidence>
<dbReference type="eggNOG" id="COG0502">
    <property type="taxonomic scope" value="Bacteria"/>
</dbReference>